<accession>A0A1H3A481</accession>
<dbReference type="Proteomes" id="UP000198534">
    <property type="component" value="Unassembled WGS sequence"/>
</dbReference>
<dbReference type="PIRSF" id="PIRSF021389">
    <property type="entry name" value="UCP021389"/>
    <property type="match status" value="1"/>
</dbReference>
<dbReference type="Pfam" id="PF10049">
    <property type="entry name" value="DUF2283"/>
    <property type="match status" value="1"/>
</dbReference>
<evidence type="ECO:0000313" key="2">
    <source>
        <dbReference type="Proteomes" id="UP000198534"/>
    </source>
</evidence>
<dbReference type="InterPro" id="IPR016789">
    <property type="entry name" value="UCP021389"/>
</dbReference>
<organism evidence="1 2">
    <name type="scientific">Marininema mesophilum</name>
    <dbReference type="NCBI Taxonomy" id="1048340"/>
    <lineage>
        <taxon>Bacteria</taxon>
        <taxon>Bacillati</taxon>
        <taxon>Bacillota</taxon>
        <taxon>Bacilli</taxon>
        <taxon>Bacillales</taxon>
        <taxon>Thermoactinomycetaceae</taxon>
        <taxon>Marininema</taxon>
    </lineage>
</organism>
<evidence type="ECO:0008006" key="3">
    <source>
        <dbReference type="Google" id="ProtNLM"/>
    </source>
</evidence>
<sequence length="122" mass="13965">MAYVHLVSNNRNIKVKNTDELEENSDLNLDFDASGKVIGIEFFGFTALKFRDMNNVKKIYTKNQSDKGIIYSFRLADIKPKKSVQVNGLVLYFKGEEFEDFVGLDITDVNLYGREILDSLTI</sequence>
<protein>
    <recommendedName>
        <fullName evidence="3">DUF2283 domain-containing protein</fullName>
    </recommendedName>
</protein>
<reference evidence="1 2" key="1">
    <citation type="submission" date="2016-10" db="EMBL/GenBank/DDBJ databases">
        <authorList>
            <person name="de Groot N.N."/>
        </authorList>
    </citation>
    <scope>NUCLEOTIDE SEQUENCE [LARGE SCALE GENOMIC DNA]</scope>
    <source>
        <strain evidence="1 2">DSM 45610</strain>
    </source>
</reference>
<dbReference type="EMBL" id="FNNQ01000012">
    <property type="protein sequence ID" value="SDX24403.1"/>
    <property type="molecule type" value="Genomic_DNA"/>
</dbReference>
<gene>
    <name evidence="1" type="ORF">SAMN05444487_112119</name>
</gene>
<keyword evidence="2" id="KW-1185">Reference proteome</keyword>
<name>A0A1H3A481_9BACL</name>
<dbReference type="AlphaFoldDB" id="A0A1H3A481"/>
<dbReference type="InterPro" id="IPR019270">
    <property type="entry name" value="DUF2283"/>
</dbReference>
<evidence type="ECO:0000313" key="1">
    <source>
        <dbReference type="EMBL" id="SDX24403.1"/>
    </source>
</evidence>
<proteinExistence type="predicted"/>